<gene>
    <name evidence="2" type="ORF">J0H12_04520</name>
</gene>
<name>A0A8J7TTR5_9PROT</name>
<feature type="compositionally biased region" description="Acidic residues" evidence="1">
    <location>
        <begin position="159"/>
        <end position="168"/>
    </location>
</feature>
<organism evidence="2 3">
    <name type="scientific">Candidatus Paracaedimonas acanthamoebae</name>
    <dbReference type="NCBI Taxonomy" id="244581"/>
    <lineage>
        <taxon>Bacteria</taxon>
        <taxon>Pseudomonadati</taxon>
        <taxon>Pseudomonadota</taxon>
        <taxon>Alphaproteobacteria</taxon>
        <taxon>Holosporales</taxon>
        <taxon>Caedimonadaceae</taxon>
        <taxon>Candidatus Paracaedimonas</taxon>
    </lineage>
</organism>
<evidence type="ECO:0000256" key="1">
    <source>
        <dbReference type="SAM" id="MobiDB-lite"/>
    </source>
</evidence>
<dbReference type="AlphaFoldDB" id="A0A8J7TTR5"/>
<feature type="compositionally biased region" description="Low complexity" evidence="1">
    <location>
        <begin position="143"/>
        <end position="156"/>
    </location>
</feature>
<evidence type="ECO:0000313" key="2">
    <source>
        <dbReference type="EMBL" id="MBN9413170.1"/>
    </source>
</evidence>
<protein>
    <submittedName>
        <fullName evidence="2">Uncharacterized protein</fullName>
    </submittedName>
</protein>
<accession>A0A8J7TTR5</accession>
<dbReference type="InterPro" id="IPR001611">
    <property type="entry name" value="Leu-rich_rpt"/>
</dbReference>
<reference evidence="2" key="1">
    <citation type="submission" date="2021-02" db="EMBL/GenBank/DDBJ databases">
        <title>Thiocyanate and organic carbon inputs drive convergent selection for specific autotrophic Afipia and Thiobacillus strains within complex microbiomes.</title>
        <authorList>
            <person name="Huddy R.J."/>
            <person name="Sachdeva R."/>
            <person name="Kadzinga F."/>
            <person name="Kantor R.S."/>
            <person name="Harrison S.T.L."/>
            <person name="Banfield J.F."/>
        </authorList>
    </citation>
    <scope>NUCLEOTIDE SEQUENCE</scope>
    <source>
        <strain evidence="2">SCN18_10_11_15_R4_P_38_20</strain>
    </source>
</reference>
<dbReference type="Pfam" id="PF13516">
    <property type="entry name" value="LRR_6"/>
    <property type="match status" value="2"/>
</dbReference>
<dbReference type="EMBL" id="JAFKGL010000017">
    <property type="protein sequence ID" value="MBN9413170.1"/>
    <property type="molecule type" value="Genomic_DNA"/>
</dbReference>
<sequence>MNYIKCLAFCFCTSFISFNGFSSQGIEKDIDEIKTTLSAATIASSSSAVTPPRAKAPGRSQAEVKASIHEFVVKMSRAPASTGSVKDNSQKASNSSRTIATTSSQPHNIILPSRPQTDVKPKPSNLAPKAPASTGSIKDKSQEASSSSSPYKAPQSVERDEDSEDEENYEYKAPEATKKRELPKTFCEDLKHIYESTSYSEYPPFVVTFYRGVHFLKELFPTAESRKSFRENAKAGAPLFCSAVYALVGGSFLDQNIDQELLARNAQLIAKVLNKFKKEHTEKYYKFHEIYSNDHVKFHRYLRCALERTPDTPDEFNVYSRLFTEIIGLETDLQKKAFQRNPFVSCSMTERHALQYALGLKSFDGTPLRANYDEDKRPRHPYLGVVYPIHIDPHNLFNLNPTSLLEAQQFRDLNISANPTNNILAEYEVSFLGWIPPQYVYTPISARVPSYKKYLPDKYGTTKIPTLKFQSKTDVEAVFEKLSEPFSLMIERKLQDELDSLYRFPIYQVYWRPDRGFGPELISPTIVTNLCSEKESIELFPNNGRQRIFSYDLEYLGEMLCAFTHLTKISIKNYSNFNIEVEAILSLIQALQKGMITDFTLSGMVFDDAVRKRPMLWGKFLRNTKLKSLDLSRNEIGHEGLLYISLELANHQDIQVFNGSYNWAYLEVFRAFSEALLENNSLTSLDLSGNKIFMSGKPEEKSAFSELEESLKLNKVLRTFILIETGIDHKSHENKLKRLLEIKRPELELIVTKAPSGK</sequence>
<dbReference type="PANTHER" id="PTHR24114:SF2">
    <property type="entry name" value="F-BOX DOMAIN-CONTAINING PROTEIN-RELATED"/>
    <property type="match status" value="1"/>
</dbReference>
<proteinExistence type="predicted"/>
<dbReference type="Proteomes" id="UP000664414">
    <property type="component" value="Unassembled WGS sequence"/>
</dbReference>
<comment type="caution">
    <text evidence="2">The sequence shown here is derived from an EMBL/GenBank/DDBJ whole genome shotgun (WGS) entry which is preliminary data.</text>
</comment>
<dbReference type="PANTHER" id="PTHR24114">
    <property type="entry name" value="LEUCINE RICH REPEAT FAMILY PROTEIN"/>
    <property type="match status" value="1"/>
</dbReference>
<evidence type="ECO:0000313" key="3">
    <source>
        <dbReference type="Proteomes" id="UP000664414"/>
    </source>
</evidence>
<dbReference type="Gene3D" id="3.80.10.10">
    <property type="entry name" value="Ribonuclease Inhibitor"/>
    <property type="match status" value="1"/>
</dbReference>
<feature type="region of interest" description="Disordered" evidence="1">
    <location>
        <begin position="79"/>
        <end position="175"/>
    </location>
</feature>
<dbReference type="SUPFAM" id="SSF52047">
    <property type="entry name" value="RNI-like"/>
    <property type="match status" value="1"/>
</dbReference>
<feature type="compositionally biased region" description="Polar residues" evidence="1">
    <location>
        <begin position="79"/>
        <end position="107"/>
    </location>
</feature>
<dbReference type="InterPro" id="IPR032675">
    <property type="entry name" value="LRR_dom_sf"/>
</dbReference>
<dbReference type="InterPro" id="IPR052394">
    <property type="entry name" value="LRR-containing"/>
</dbReference>